<keyword evidence="11" id="KW-1133">Transmembrane helix</keyword>
<evidence type="ECO:0000259" key="14">
    <source>
        <dbReference type="Pfam" id="PF02775"/>
    </source>
</evidence>
<evidence type="ECO:0000256" key="3">
    <source>
        <dbReference type="ARBA" id="ARBA00007812"/>
    </source>
</evidence>
<dbReference type="InterPro" id="IPR029061">
    <property type="entry name" value="THDP-binding"/>
</dbReference>
<dbReference type="SMART" id="SM00289">
    <property type="entry name" value="WR1"/>
    <property type="match status" value="4"/>
</dbReference>
<dbReference type="CDD" id="cd07035">
    <property type="entry name" value="TPP_PYR_POX_like"/>
    <property type="match status" value="1"/>
</dbReference>
<dbReference type="CDD" id="cd02004">
    <property type="entry name" value="TPP_BZL_OCoD_HPCL"/>
    <property type="match status" value="1"/>
</dbReference>
<feature type="compositionally biased region" description="Basic and acidic residues" evidence="10">
    <location>
        <begin position="1111"/>
        <end position="1124"/>
    </location>
</feature>
<feature type="region of interest" description="Disordered" evidence="10">
    <location>
        <begin position="1111"/>
        <end position="1130"/>
    </location>
</feature>
<name>A0A0N5C3P1_STREA</name>
<evidence type="ECO:0000256" key="2">
    <source>
        <dbReference type="ARBA" id="ARBA00001964"/>
    </source>
</evidence>
<dbReference type="GO" id="GO:0050660">
    <property type="term" value="F:flavin adenine dinucleotide binding"/>
    <property type="evidence" value="ECO:0007669"/>
    <property type="project" value="TreeGrafter"/>
</dbReference>
<keyword evidence="5" id="KW-0479">Metal-binding</keyword>
<feature type="chain" id="PRO_5005895347" description="2-hydroxyacyl-CoA lyase 2" evidence="12">
    <location>
        <begin position="21"/>
        <end position="1319"/>
    </location>
</feature>
<feature type="transmembrane region" description="Helical" evidence="11">
    <location>
        <begin position="679"/>
        <end position="699"/>
    </location>
</feature>
<evidence type="ECO:0000256" key="9">
    <source>
        <dbReference type="ARBA" id="ARBA00048767"/>
    </source>
</evidence>
<keyword evidence="12" id="KW-0732">Signal</keyword>
<reference evidence="17" key="1">
    <citation type="submission" date="2017-02" db="UniProtKB">
        <authorList>
            <consortium name="WormBaseParasite"/>
        </authorList>
    </citation>
    <scope>IDENTIFICATION</scope>
</reference>
<dbReference type="InterPro" id="IPR045229">
    <property type="entry name" value="TPP_enz"/>
</dbReference>
<evidence type="ECO:0000256" key="8">
    <source>
        <dbReference type="ARBA" id="ARBA00048738"/>
    </source>
</evidence>
<dbReference type="Gene3D" id="3.40.50.1220">
    <property type="entry name" value="TPP-binding domain"/>
    <property type="match status" value="1"/>
</dbReference>
<evidence type="ECO:0000259" key="13">
    <source>
        <dbReference type="Pfam" id="PF00205"/>
    </source>
</evidence>
<feature type="domain" description="Thiamine pyrophosphate enzyme central" evidence="13">
    <location>
        <begin position="956"/>
        <end position="1088"/>
    </location>
</feature>
<comment type="cofactor">
    <cofactor evidence="1">
        <name>Mg(2+)</name>
        <dbReference type="ChEBI" id="CHEBI:18420"/>
    </cofactor>
</comment>
<protein>
    <recommendedName>
        <fullName evidence="4">2-hydroxyacyl-CoA lyase 2</fullName>
    </recommendedName>
    <alternativeName>
        <fullName evidence="7">IlvB-like protein</fullName>
    </alternativeName>
</protein>
<accession>A0A0N5C3P1</accession>
<dbReference type="InterPro" id="IPR012000">
    <property type="entry name" value="Thiamin_PyroP_enz_cen_dom"/>
</dbReference>
<keyword evidence="11" id="KW-0812">Transmembrane</keyword>
<dbReference type="Pfam" id="PF00205">
    <property type="entry name" value="TPP_enzyme_M"/>
    <property type="match status" value="1"/>
</dbReference>
<keyword evidence="16" id="KW-1185">Reference proteome</keyword>
<dbReference type="Pfam" id="PF02775">
    <property type="entry name" value="TPP_enzyme_C"/>
    <property type="match status" value="1"/>
</dbReference>
<sequence>MVKFLTTFIAIASLATITSTQSSTPVIGGACKLGTSDVQIGGKQTQFFLKCESNSDSGEGQGVWVVKSRAAAKAPAPTVTEETPSAKVETPKTLSKLAQPTICEQDTNSKPGGKCSAPVTCLQTYYPERNSFLQCDESTKIWIKKYCKNLMATFSFEHQACIGAERPGVSLSVYCIESEKCKNKNDCEVNEFCSKLTKCCHKKKSHLIDENSIFTKKLREEKSNRDLIKNISTNNGQRLIYSATTFKNPNIDLLNLEESNLTNNINNNLDNELIIKKFERTTTSTNIFLTNNITNILHKSLPIHICPSKKRCFYPLNTCNHGEYCDKNTMCCHLYVCPGTGKAPFKEPDYCTSIYQCPSNSDCISGRCCRKSEDIVEVSNEIIINPKKVKDTQNTGSLDNSKNAFDNYKCEIDPLAEETCSLDDPCPDDSICVKGVCCLRPVTSICNNGLYSLTIPLSCNIDSDCGTTARCEKNRCCPLELKELEEINENDKTTTTEEEPVFEKIIESENKNSNSLSNFSSTLPIENSTIPVTDTSPLLTNLPIYPVSPKILTPNERYMLRLCYNGHESLSTPERCSNNQDCPTGYSCNVNLCCPVDETYTTSQRFDKEYDEEKLKMFNGEIKRSDEKNFTTLLTGDEERQKTEDLSMNFNNNTQNLIKLPEPLREEESIDKIPPSTTMFLVLLISIIVILFLISRYVFDIDDILKFQRALHNIVNKKDQHLFSNIFHVDEKSTRNGGELVGKVLRSHGVQEIFTLCGGHISPILVACEKENIKVIDTRHEVTAVFAADAVARLRQSIGVVAVTAGPGLTNTITAIKNAQMAESPILLLGGAAPSLLKGRGALQDIDQLVLFKPLCKYVCRITRLQDIIPSIKKCIQIARSDTPGPVFVEFPVDMLYPYQLVIKEAGIVPNPKTLFKKIVNTYIFYNISKQFGNAFVPANTNPLPVHIPLIKDTEISKLIHLLKESKRPLLLIGSQATLPPIKGNELKEIVEDLGIPCYLGGMARGLLGKESKLQMRQCRREALKEADLVILAGTVPDFRLSYGRVFSPKSKVVSINRNEEQLKKNEKVFWNGELLIKADVGSSLKKLLYAKRHTETINIDEWINTLRKRDDDKESENRKKMEDNNTSGGLNPLKVLKQLDEVLTDDTILVADGGDFVGSAAYIVRPRGPLQWLDPGAFGTLGVGGGFAIGAKIVHPERPVVIIYGDGSCGYSIMEYDTYVRHNLPVISVVGNDACWSQIAREQVPMFNSSVAVNLAHTKYHDIVKAIGGEGYQLTEDDNDENIKQTMEKALKEGKKDKSSLINVIIGKSNFREGSISV</sequence>
<dbReference type="PROSITE" id="PS51257">
    <property type="entry name" value="PROKAR_LIPOPROTEIN"/>
    <property type="match status" value="1"/>
</dbReference>
<evidence type="ECO:0000259" key="15">
    <source>
        <dbReference type="Pfam" id="PF02776"/>
    </source>
</evidence>
<dbReference type="GO" id="GO:0009097">
    <property type="term" value="P:isoleucine biosynthetic process"/>
    <property type="evidence" value="ECO:0007669"/>
    <property type="project" value="TreeGrafter"/>
</dbReference>
<evidence type="ECO:0000256" key="6">
    <source>
        <dbReference type="ARBA" id="ARBA00023052"/>
    </source>
</evidence>
<dbReference type="SUPFAM" id="SSF52518">
    <property type="entry name" value="Thiamin diphosphate-binding fold (THDP-binding)"/>
    <property type="match status" value="2"/>
</dbReference>
<comment type="catalytic activity">
    <reaction evidence="9">
        <text>(2R)-hydroxyhexadecanoyl-CoA = pentadecanal + formyl-CoA</text>
        <dbReference type="Rhea" id="RHEA:55212"/>
        <dbReference type="ChEBI" id="CHEBI:17302"/>
        <dbReference type="ChEBI" id="CHEBI:57376"/>
        <dbReference type="ChEBI" id="CHEBI:138654"/>
    </reaction>
    <physiologicalReaction direction="left-to-right" evidence="9">
        <dbReference type="Rhea" id="RHEA:55213"/>
    </physiologicalReaction>
</comment>
<dbReference type="InterPro" id="IPR011766">
    <property type="entry name" value="TPP_enzyme_TPP-bd"/>
</dbReference>
<dbReference type="InterPro" id="IPR012001">
    <property type="entry name" value="Thiamin_PyroP_enz_TPP-bd_dom"/>
</dbReference>
<dbReference type="SUPFAM" id="SSF52467">
    <property type="entry name" value="DHS-like NAD/FAD-binding domain"/>
    <property type="match status" value="1"/>
</dbReference>
<evidence type="ECO:0000256" key="10">
    <source>
        <dbReference type="SAM" id="MobiDB-lite"/>
    </source>
</evidence>
<comment type="similarity">
    <text evidence="3">Belongs to the TPP enzyme family.</text>
</comment>
<evidence type="ECO:0000256" key="12">
    <source>
        <dbReference type="SAM" id="SignalP"/>
    </source>
</evidence>
<evidence type="ECO:0000256" key="5">
    <source>
        <dbReference type="ARBA" id="ARBA00022723"/>
    </source>
</evidence>
<evidence type="ECO:0000256" key="11">
    <source>
        <dbReference type="SAM" id="Phobius"/>
    </source>
</evidence>
<comment type="catalytic activity">
    <reaction evidence="8">
        <text>2-hydroxyoctadecanoyl-CoA = heptadecanal + formyl-CoA</text>
        <dbReference type="Rhea" id="RHEA:55196"/>
        <dbReference type="ChEBI" id="CHEBI:57376"/>
        <dbReference type="ChEBI" id="CHEBI:74116"/>
        <dbReference type="ChEBI" id="CHEBI:138631"/>
    </reaction>
    <physiologicalReaction direction="left-to-right" evidence="8">
        <dbReference type="Rhea" id="RHEA:55197"/>
    </physiologicalReaction>
</comment>
<dbReference type="GO" id="GO:0003984">
    <property type="term" value="F:acetolactate synthase activity"/>
    <property type="evidence" value="ECO:0007669"/>
    <property type="project" value="TreeGrafter"/>
</dbReference>
<dbReference type="STRING" id="174720.A0A0N5C3P1"/>
<dbReference type="InterPro" id="IPR029035">
    <property type="entry name" value="DHS-like_NAD/FAD-binding_dom"/>
</dbReference>
<keyword evidence="11" id="KW-0472">Membrane</keyword>
<dbReference type="Gene3D" id="3.40.50.970">
    <property type="match status" value="2"/>
</dbReference>
<feature type="domain" description="Thiamine pyrophosphate enzyme TPP-binding" evidence="14">
    <location>
        <begin position="1153"/>
        <end position="1305"/>
    </location>
</feature>
<dbReference type="InterPro" id="IPR000399">
    <property type="entry name" value="TPP-bd_CS"/>
</dbReference>
<proteinExistence type="inferred from homology"/>
<evidence type="ECO:0000256" key="1">
    <source>
        <dbReference type="ARBA" id="ARBA00001946"/>
    </source>
</evidence>
<dbReference type="GO" id="GO:0000287">
    <property type="term" value="F:magnesium ion binding"/>
    <property type="evidence" value="ECO:0007669"/>
    <property type="project" value="InterPro"/>
</dbReference>
<evidence type="ECO:0000256" key="4">
    <source>
        <dbReference type="ARBA" id="ARBA00018936"/>
    </source>
</evidence>
<dbReference type="PROSITE" id="PS00187">
    <property type="entry name" value="TPP_ENZYMES"/>
    <property type="match status" value="1"/>
</dbReference>
<evidence type="ECO:0000313" key="16">
    <source>
        <dbReference type="Proteomes" id="UP000046392"/>
    </source>
</evidence>
<dbReference type="GO" id="GO:0030976">
    <property type="term" value="F:thiamine pyrophosphate binding"/>
    <property type="evidence" value="ECO:0007669"/>
    <property type="project" value="InterPro"/>
</dbReference>
<feature type="domain" description="Thiamine pyrophosphate enzyme N-terminal TPP-binding" evidence="15">
    <location>
        <begin position="736"/>
        <end position="849"/>
    </location>
</feature>
<dbReference type="WBParaSite" id="SPAL_0001258200.1">
    <property type="protein sequence ID" value="SPAL_0001258200.1"/>
    <property type="gene ID" value="SPAL_0001258200"/>
</dbReference>
<dbReference type="GO" id="GO:0009099">
    <property type="term" value="P:L-valine biosynthetic process"/>
    <property type="evidence" value="ECO:0007669"/>
    <property type="project" value="TreeGrafter"/>
</dbReference>
<organism evidence="16 17">
    <name type="scientific">Strongyloides papillosus</name>
    <name type="common">Intestinal threadworm</name>
    <dbReference type="NCBI Taxonomy" id="174720"/>
    <lineage>
        <taxon>Eukaryota</taxon>
        <taxon>Metazoa</taxon>
        <taxon>Ecdysozoa</taxon>
        <taxon>Nematoda</taxon>
        <taxon>Chromadorea</taxon>
        <taxon>Rhabditida</taxon>
        <taxon>Tylenchina</taxon>
        <taxon>Panagrolaimomorpha</taxon>
        <taxon>Strongyloidoidea</taxon>
        <taxon>Strongyloididae</taxon>
        <taxon>Strongyloides</taxon>
    </lineage>
</organism>
<dbReference type="Proteomes" id="UP000046392">
    <property type="component" value="Unplaced"/>
</dbReference>
<dbReference type="PANTHER" id="PTHR18968:SF166">
    <property type="entry name" value="2-HYDROXYACYL-COA LYASE 2"/>
    <property type="match status" value="1"/>
</dbReference>
<dbReference type="PANTHER" id="PTHR18968">
    <property type="entry name" value="THIAMINE PYROPHOSPHATE ENZYMES"/>
    <property type="match status" value="1"/>
</dbReference>
<dbReference type="FunFam" id="3.40.50.970:FF:000007">
    <property type="entry name" value="Acetolactate synthase"/>
    <property type="match status" value="1"/>
</dbReference>
<dbReference type="GO" id="GO:0005948">
    <property type="term" value="C:acetolactate synthase complex"/>
    <property type="evidence" value="ECO:0007669"/>
    <property type="project" value="TreeGrafter"/>
</dbReference>
<evidence type="ECO:0000256" key="7">
    <source>
        <dbReference type="ARBA" id="ARBA00030510"/>
    </source>
</evidence>
<evidence type="ECO:0000313" key="17">
    <source>
        <dbReference type="WBParaSite" id="SPAL_0001258200.1"/>
    </source>
</evidence>
<comment type="cofactor">
    <cofactor evidence="2">
        <name>thiamine diphosphate</name>
        <dbReference type="ChEBI" id="CHEBI:58937"/>
    </cofactor>
</comment>
<keyword evidence="6" id="KW-0786">Thiamine pyrophosphate</keyword>
<feature type="signal peptide" evidence="12">
    <location>
        <begin position="1"/>
        <end position="20"/>
    </location>
</feature>
<dbReference type="InterPro" id="IPR006150">
    <property type="entry name" value="Cys_repeat_1"/>
</dbReference>
<dbReference type="Pfam" id="PF02776">
    <property type="entry name" value="TPP_enzyme_N"/>
    <property type="match status" value="1"/>
</dbReference>